<organism evidence="1 2">
    <name type="scientific">Nocardia cyriacigeorgica</name>
    <dbReference type="NCBI Taxonomy" id="135487"/>
    <lineage>
        <taxon>Bacteria</taxon>
        <taxon>Bacillati</taxon>
        <taxon>Actinomycetota</taxon>
        <taxon>Actinomycetes</taxon>
        <taxon>Mycobacteriales</taxon>
        <taxon>Nocardiaceae</taxon>
        <taxon>Nocardia</taxon>
    </lineage>
</organism>
<protein>
    <recommendedName>
        <fullName evidence="3">SnoaL-like domain-containing protein</fullName>
    </recommendedName>
</protein>
<name>A0A6P1DGD0_9NOCA</name>
<dbReference type="EMBL" id="JAAGUZ010000139">
    <property type="protein sequence ID" value="NEW48244.1"/>
    <property type="molecule type" value="Genomic_DNA"/>
</dbReference>
<sequence>MDSEVVAIDGSTAVVRVEVEYLRDTPARWRDLWVLRFDSVGRCTWFEEWPFAPGQPDGQ</sequence>
<evidence type="ECO:0000313" key="2">
    <source>
        <dbReference type="Proteomes" id="UP000468928"/>
    </source>
</evidence>
<accession>A0A6P1DGD0</accession>
<dbReference type="RefSeq" id="WP_163830384.1">
    <property type="nucleotide sequence ID" value="NZ_JAAGUZ010000139.1"/>
</dbReference>
<dbReference type="AlphaFoldDB" id="A0A6P1DGD0"/>
<gene>
    <name evidence="1" type="ORF">GV789_28040</name>
</gene>
<reference evidence="1 2" key="1">
    <citation type="submission" date="2020-01" db="EMBL/GenBank/DDBJ databases">
        <title>Genetics and antimicrobial susceptibilities of Nocardia species isolated from the soil; a comparison with species isolated from humans.</title>
        <authorList>
            <person name="Carrasco G."/>
            <person name="Monzon S."/>
            <person name="Sansegundo M."/>
            <person name="Garcia E."/>
            <person name="Garrido N."/>
            <person name="Medina M.J."/>
            <person name="Villalon P."/>
            <person name="Ramirez-Arocha A.C."/>
            <person name="Jimenez P."/>
            <person name="Cuesta I."/>
            <person name="Valdezate S."/>
        </authorList>
    </citation>
    <scope>NUCLEOTIDE SEQUENCE [LARGE SCALE GENOMIC DNA]</scope>
    <source>
        <strain evidence="1 2">CNM20110639</strain>
    </source>
</reference>
<evidence type="ECO:0008006" key="3">
    <source>
        <dbReference type="Google" id="ProtNLM"/>
    </source>
</evidence>
<comment type="caution">
    <text evidence="1">The sequence shown here is derived from an EMBL/GenBank/DDBJ whole genome shotgun (WGS) entry which is preliminary data.</text>
</comment>
<proteinExistence type="predicted"/>
<evidence type="ECO:0000313" key="1">
    <source>
        <dbReference type="EMBL" id="NEW48244.1"/>
    </source>
</evidence>
<dbReference type="Proteomes" id="UP000468928">
    <property type="component" value="Unassembled WGS sequence"/>
</dbReference>